<dbReference type="CDD" id="cd01948">
    <property type="entry name" value="EAL"/>
    <property type="match status" value="1"/>
</dbReference>
<gene>
    <name evidence="3" type="ORF">LQ564_03085</name>
</gene>
<dbReference type="Pfam" id="PF00990">
    <property type="entry name" value="GGDEF"/>
    <property type="match status" value="1"/>
</dbReference>
<dbReference type="EMBL" id="JAJNOC010000001">
    <property type="protein sequence ID" value="MCD2515293.1"/>
    <property type="molecule type" value="Genomic_DNA"/>
</dbReference>
<dbReference type="InterPro" id="IPR029016">
    <property type="entry name" value="GAF-like_dom_sf"/>
</dbReference>
<keyword evidence="4" id="KW-1185">Reference proteome</keyword>
<dbReference type="RefSeq" id="WP_231056604.1">
    <property type="nucleotide sequence ID" value="NZ_JAJNOC010000001.1"/>
</dbReference>
<dbReference type="InterPro" id="IPR050706">
    <property type="entry name" value="Cyclic-di-GMP_PDE-like"/>
</dbReference>
<name>A0ABS8Q0M1_9BURK</name>
<comment type="caution">
    <text evidence="3">The sequence shown here is derived from an EMBL/GenBank/DDBJ whole genome shotgun (WGS) entry which is preliminary data.</text>
</comment>
<dbReference type="Pfam" id="PF00563">
    <property type="entry name" value="EAL"/>
    <property type="match status" value="1"/>
</dbReference>
<dbReference type="PROSITE" id="PS50883">
    <property type="entry name" value="EAL"/>
    <property type="match status" value="1"/>
</dbReference>
<dbReference type="InterPro" id="IPR029787">
    <property type="entry name" value="Nucleotide_cyclase"/>
</dbReference>
<sequence>METGIGTDGSAAAELLRAQEMSRYHIAQDDPDPKLRLLAQLAVKATGMDIGGITLIHHAYAAVVTGAGIAPQRLDRSDAICSHAVDAQSAFFEVPDLHAAPRFVTRQFPEMRHYAAATLFGRRGYVLGTLWVMSCAPGRLDESQRLLLQGLGRLAVDALEMYYYDGTTGMHNRTALVQQVQDKVALADASDVLVGYIDLTGFHQINEIHGRDTGDYLLAEFAHRLQRWIGADGMAGHFGGDRFGFALEGPVSSERLDALRLAIDAPCSLPDSRLHALSARIGIVREALPTRLSAGALFDMAETAAAMIGAMHGFSVVREYGGVLRDRSRMLQALVEVLEDAPGAGELTVFYQPQVNFGDGSLIGFEALARWRHPQLGMVPAQTFVALAESSGHCFELDMRIARMVCRMVRRWRDAGLPAVPVSLNLSRASLVNPRLPDAVAALLAEHGLPGASLEVEVTEGQLLDAPQALHACVEALRALGLRIAIDDFGIGYSNLDAIATLRFDRLKVDRRFVHGVADSDTTASLFQLIQGVARVSGAELLCEGLEREKDLDWLRQHHAYCVQGWYFCKAEPAERAEHMLRGWQGRLCETAPRADLRSLFV</sequence>
<dbReference type="PANTHER" id="PTHR33121:SF70">
    <property type="entry name" value="SIGNALING PROTEIN YKOW"/>
    <property type="match status" value="1"/>
</dbReference>
<accession>A0ABS8Q0M1</accession>
<dbReference type="InterPro" id="IPR035919">
    <property type="entry name" value="EAL_sf"/>
</dbReference>
<dbReference type="PANTHER" id="PTHR33121">
    <property type="entry name" value="CYCLIC DI-GMP PHOSPHODIESTERASE PDEF"/>
    <property type="match status" value="1"/>
</dbReference>
<evidence type="ECO:0000313" key="3">
    <source>
        <dbReference type="EMBL" id="MCD2515293.1"/>
    </source>
</evidence>
<dbReference type="CDD" id="cd01949">
    <property type="entry name" value="GGDEF"/>
    <property type="match status" value="1"/>
</dbReference>
<evidence type="ECO:0000259" key="2">
    <source>
        <dbReference type="PROSITE" id="PS50887"/>
    </source>
</evidence>
<dbReference type="Proteomes" id="UP001179361">
    <property type="component" value="Unassembled WGS sequence"/>
</dbReference>
<dbReference type="Gene3D" id="3.30.450.40">
    <property type="match status" value="1"/>
</dbReference>
<dbReference type="SMART" id="SM00267">
    <property type="entry name" value="GGDEF"/>
    <property type="match status" value="1"/>
</dbReference>
<dbReference type="Gene3D" id="3.20.20.450">
    <property type="entry name" value="EAL domain"/>
    <property type="match status" value="1"/>
</dbReference>
<dbReference type="InterPro" id="IPR043128">
    <property type="entry name" value="Rev_trsase/Diguanyl_cyclase"/>
</dbReference>
<organism evidence="3 4">
    <name type="scientific">Massilia phyllostachyos</name>
    <dbReference type="NCBI Taxonomy" id="2898585"/>
    <lineage>
        <taxon>Bacteria</taxon>
        <taxon>Pseudomonadati</taxon>
        <taxon>Pseudomonadota</taxon>
        <taxon>Betaproteobacteria</taxon>
        <taxon>Burkholderiales</taxon>
        <taxon>Oxalobacteraceae</taxon>
        <taxon>Telluria group</taxon>
        <taxon>Massilia</taxon>
    </lineage>
</organism>
<dbReference type="SUPFAM" id="SSF55781">
    <property type="entry name" value="GAF domain-like"/>
    <property type="match status" value="1"/>
</dbReference>
<dbReference type="InterPro" id="IPR001633">
    <property type="entry name" value="EAL_dom"/>
</dbReference>
<feature type="domain" description="EAL" evidence="1">
    <location>
        <begin position="327"/>
        <end position="585"/>
    </location>
</feature>
<evidence type="ECO:0000313" key="4">
    <source>
        <dbReference type="Proteomes" id="UP001179361"/>
    </source>
</evidence>
<evidence type="ECO:0000259" key="1">
    <source>
        <dbReference type="PROSITE" id="PS50883"/>
    </source>
</evidence>
<dbReference type="Gene3D" id="3.30.70.270">
    <property type="match status" value="1"/>
</dbReference>
<dbReference type="NCBIfam" id="TIGR00254">
    <property type="entry name" value="GGDEF"/>
    <property type="match status" value="1"/>
</dbReference>
<reference evidence="3" key="1">
    <citation type="submission" date="2021-11" db="EMBL/GenBank/DDBJ databases">
        <title>The complete genome of Massilia sp sp. G4R7.</title>
        <authorList>
            <person name="Liu L."/>
            <person name="Yue J."/>
            <person name="Yuan J."/>
            <person name="Yang F."/>
            <person name="Li L."/>
        </authorList>
    </citation>
    <scope>NUCLEOTIDE SEQUENCE</scope>
    <source>
        <strain evidence="3">G4R7</strain>
    </source>
</reference>
<proteinExistence type="predicted"/>
<dbReference type="SMART" id="SM00052">
    <property type="entry name" value="EAL"/>
    <property type="match status" value="1"/>
</dbReference>
<dbReference type="SUPFAM" id="SSF55073">
    <property type="entry name" value="Nucleotide cyclase"/>
    <property type="match status" value="1"/>
</dbReference>
<dbReference type="PROSITE" id="PS50887">
    <property type="entry name" value="GGDEF"/>
    <property type="match status" value="1"/>
</dbReference>
<protein>
    <submittedName>
        <fullName evidence="3">Bifunctional diguanylate cyclase/phosphodiesterase</fullName>
    </submittedName>
</protein>
<feature type="domain" description="GGDEF" evidence="2">
    <location>
        <begin position="190"/>
        <end position="322"/>
    </location>
</feature>
<dbReference type="SUPFAM" id="SSF141868">
    <property type="entry name" value="EAL domain-like"/>
    <property type="match status" value="1"/>
</dbReference>
<dbReference type="InterPro" id="IPR000160">
    <property type="entry name" value="GGDEF_dom"/>
</dbReference>